<dbReference type="InterPro" id="IPR035810">
    <property type="entry name" value="PEBP_euk"/>
</dbReference>
<sequence>MVLPTRMFLVFSACIVGLFHVEATADTLSSQDSSFCHGGLQVNYPELFIDKCLIIPKANNLQEKISKTWKAPKICFPGAQKNTQYVLVMVDPDAPSRANPTSAFWRHWVVVDIQGNELKNGEAQGTSLDEYRPPTPPQNSGYHRYQFMLFEQPSGTRVSLTEKEKSSRGKWDLWDFTARFDLGEPVATLQFLTQNSKN</sequence>
<name>A0AA88MJ33_CHASR</name>
<keyword evidence="2" id="KW-0732">Signal</keyword>
<dbReference type="PROSITE" id="PS01220">
    <property type="entry name" value="PBP"/>
    <property type="match status" value="1"/>
</dbReference>
<reference evidence="3" key="1">
    <citation type="submission" date="2023-07" db="EMBL/GenBank/DDBJ databases">
        <title>Chromosome-level Genome Assembly of Striped Snakehead (Channa striata).</title>
        <authorList>
            <person name="Liu H."/>
        </authorList>
    </citation>
    <scope>NUCLEOTIDE SEQUENCE</scope>
    <source>
        <strain evidence="3">Gz</strain>
        <tissue evidence="3">Muscle</tissue>
    </source>
</reference>
<dbReference type="PANTHER" id="PTHR11362:SF82">
    <property type="entry name" value="PHOSPHATIDYLETHANOLAMINE-BINDING PROTEIN 4"/>
    <property type="match status" value="1"/>
</dbReference>
<organism evidence="3 4">
    <name type="scientific">Channa striata</name>
    <name type="common">Snakehead murrel</name>
    <name type="synonym">Ophicephalus striatus</name>
    <dbReference type="NCBI Taxonomy" id="64152"/>
    <lineage>
        <taxon>Eukaryota</taxon>
        <taxon>Metazoa</taxon>
        <taxon>Chordata</taxon>
        <taxon>Craniata</taxon>
        <taxon>Vertebrata</taxon>
        <taxon>Euteleostomi</taxon>
        <taxon>Actinopterygii</taxon>
        <taxon>Neopterygii</taxon>
        <taxon>Teleostei</taxon>
        <taxon>Neoteleostei</taxon>
        <taxon>Acanthomorphata</taxon>
        <taxon>Anabantaria</taxon>
        <taxon>Anabantiformes</taxon>
        <taxon>Channoidei</taxon>
        <taxon>Channidae</taxon>
        <taxon>Channa</taxon>
    </lineage>
</organism>
<evidence type="ECO:0000256" key="2">
    <source>
        <dbReference type="SAM" id="SignalP"/>
    </source>
</evidence>
<dbReference type="InterPro" id="IPR008914">
    <property type="entry name" value="PEBP"/>
</dbReference>
<proteinExistence type="inferred from homology"/>
<dbReference type="Proteomes" id="UP001187415">
    <property type="component" value="Unassembled WGS sequence"/>
</dbReference>
<dbReference type="EMBL" id="JAUPFM010000011">
    <property type="protein sequence ID" value="KAK2837452.1"/>
    <property type="molecule type" value="Genomic_DNA"/>
</dbReference>
<feature type="signal peptide" evidence="2">
    <location>
        <begin position="1"/>
        <end position="25"/>
    </location>
</feature>
<evidence type="ECO:0000313" key="4">
    <source>
        <dbReference type="Proteomes" id="UP001187415"/>
    </source>
</evidence>
<dbReference type="Pfam" id="PF01161">
    <property type="entry name" value="PBP"/>
    <property type="match status" value="1"/>
</dbReference>
<dbReference type="Gene3D" id="3.90.280.10">
    <property type="entry name" value="PEBP-like"/>
    <property type="match status" value="1"/>
</dbReference>
<keyword evidence="4" id="KW-1185">Reference proteome</keyword>
<evidence type="ECO:0000313" key="3">
    <source>
        <dbReference type="EMBL" id="KAK2837452.1"/>
    </source>
</evidence>
<dbReference type="CDD" id="cd00866">
    <property type="entry name" value="PEBP_euk"/>
    <property type="match status" value="1"/>
</dbReference>
<dbReference type="AlphaFoldDB" id="A0AA88MJ33"/>
<accession>A0AA88MJ33</accession>
<comment type="similarity">
    <text evidence="1">Belongs to the phosphatidylethanolamine-binding protein family.</text>
</comment>
<evidence type="ECO:0008006" key="5">
    <source>
        <dbReference type="Google" id="ProtNLM"/>
    </source>
</evidence>
<feature type="chain" id="PRO_5041667842" description="Phosphatidylethanolamine-binding protein 4" evidence="2">
    <location>
        <begin position="26"/>
        <end position="198"/>
    </location>
</feature>
<comment type="caution">
    <text evidence="3">The sequence shown here is derived from an EMBL/GenBank/DDBJ whole genome shotgun (WGS) entry which is preliminary data.</text>
</comment>
<dbReference type="InterPro" id="IPR036610">
    <property type="entry name" value="PEBP-like_sf"/>
</dbReference>
<gene>
    <name evidence="3" type="ORF">Q5P01_014664</name>
</gene>
<dbReference type="SUPFAM" id="SSF49777">
    <property type="entry name" value="PEBP-like"/>
    <property type="match status" value="1"/>
</dbReference>
<evidence type="ECO:0000256" key="1">
    <source>
        <dbReference type="ARBA" id="ARBA00007091"/>
    </source>
</evidence>
<protein>
    <recommendedName>
        <fullName evidence="5">Phosphatidylethanolamine-binding protein 4</fullName>
    </recommendedName>
</protein>
<dbReference type="PANTHER" id="PTHR11362">
    <property type="entry name" value="PHOSPHATIDYLETHANOLAMINE-BINDING PROTEIN"/>
    <property type="match status" value="1"/>
</dbReference>
<dbReference type="InterPro" id="IPR001858">
    <property type="entry name" value="Phosphatidylethanolamine-bd_CS"/>
</dbReference>